<proteinExistence type="predicted"/>
<accession>A0A0E9SBM9</accession>
<sequence>MTYLPSQYCLLRDIFELPLNQYRTTSECCFSQPASRTETFYN</sequence>
<reference evidence="1" key="2">
    <citation type="journal article" date="2015" name="Fish Shellfish Immunol.">
        <title>Early steps in the European eel (Anguilla anguilla)-Vibrio vulnificus interaction in the gills: Role of the RtxA13 toxin.</title>
        <authorList>
            <person name="Callol A."/>
            <person name="Pajuelo D."/>
            <person name="Ebbesson L."/>
            <person name="Teles M."/>
            <person name="MacKenzie S."/>
            <person name="Amaro C."/>
        </authorList>
    </citation>
    <scope>NUCLEOTIDE SEQUENCE</scope>
</reference>
<organism evidence="1">
    <name type="scientific">Anguilla anguilla</name>
    <name type="common">European freshwater eel</name>
    <name type="synonym">Muraena anguilla</name>
    <dbReference type="NCBI Taxonomy" id="7936"/>
    <lineage>
        <taxon>Eukaryota</taxon>
        <taxon>Metazoa</taxon>
        <taxon>Chordata</taxon>
        <taxon>Craniata</taxon>
        <taxon>Vertebrata</taxon>
        <taxon>Euteleostomi</taxon>
        <taxon>Actinopterygii</taxon>
        <taxon>Neopterygii</taxon>
        <taxon>Teleostei</taxon>
        <taxon>Anguilliformes</taxon>
        <taxon>Anguillidae</taxon>
        <taxon>Anguilla</taxon>
    </lineage>
</organism>
<evidence type="ECO:0000313" key="1">
    <source>
        <dbReference type="EMBL" id="JAH38642.1"/>
    </source>
</evidence>
<protein>
    <submittedName>
        <fullName evidence="1">Uncharacterized protein</fullName>
    </submittedName>
</protein>
<reference evidence="1" key="1">
    <citation type="submission" date="2014-11" db="EMBL/GenBank/DDBJ databases">
        <authorList>
            <person name="Amaro Gonzalez C."/>
        </authorList>
    </citation>
    <scope>NUCLEOTIDE SEQUENCE</scope>
</reference>
<dbReference type="EMBL" id="GBXM01069935">
    <property type="protein sequence ID" value="JAH38642.1"/>
    <property type="molecule type" value="Transcribed_RNA"/>
</dbReference>
<dbReference type="AlphaFoldDB" id="A0A0E9SBM9"/>
<name>A0A0E9SBM9_ANGAN</name>